<sequence>MMRIAIAGGGGFAYILAGEITQTANAVLVLSTRASPPQEHPEFEALGAQVAAVDFSDVEELGYALRGVDLVISTVPGQSQLHLIRAAHRARVRTFVPSEFEGALARRPSASNDPLDRGSAAALALLQELSQQQDQQQQPSQQQPRQQQQRNQPQQQQQLSPASSHHAMGFTVFSCGVLYERLAPGGLGVFNMGVGQSIAAQGDWLADVGGATAEIVESGARGEPALVSMTSAYDVARFVAAAVEVGPERWPRELRMRGDQLSVRDIVGAAMSVRGVPFDLITHEYQDIQAHLSYAIETSDWRRWFYLQQLLATADGRYALGRPNLSELVDGAGPGGAPAVSAVVPERLVDWLRRVWGHQPQPPEFQSTIMEID</sequence>
<dbReference type="InterPro" id="IPR051609">
    <property type="entry name" value="NmrA/Isoflavone_reductase-like"/>
</dbReference>
<keyword evidence="1" id="KW-0521">NADP</keyword>
<organism evidence="5 6">
    <name type="scientific">Diaporthe australafricana</name>
    <dbReference type="NCBI Taxonomy" id="127596"/>
    <lineage>
        <taxon>Eukaryota</taxon>
        <taxon>Fungi</taxon>
        <taxon>Dikarya</taxon>
        <taxon>Ascomycota</taxon>
        <taxon>Pezizomycotina</taxon>
        <taxon>Sordariomycetes</taxon>
        <taxon>Sordariomycetidae</taxon>
        <taxon>Diaporthales</taxon>
        <taxon>Diaporthaceae</taxon>
        <taxon>Diaporthe</taxon>
    </lineage>
</organism>
<dbReference type="InterPro" id="IPR036291">
    <property type="entry name" value="NAD(P)-bd_dom_sf"/>
</dbReference>
<evidence type="ECO:0000256" key="1">
    <source>
        <dbReference type="ARBA" id="ARBA00022857"/>
    </source>
</evidence>
<feature type="domain" description="NmrA-like" evidence="4">
    <location>
        <begin position="32"/>
        <end position="102"/>
    </location>
</feature>
<keyword evidence="2" id="KW-0560">Oxidoreductase</keyword>
<dbReference type="PANTHER" id="PTHR47706">
    <property type="entry name" value="NMRA-LIKE FAMILY PROTEIN"/>
    <property type="match status" value="1"/>
</dbReference>
<name>A0ABR3XPI7_9PEZI</name>
<keyword evidence="6" id="KW-1185">Reference proteome</keyword>
<gene>
    <name evidence="5" type="ORF">Daus18300_002244</name>
</gene>
<dbReference type="PANTHER" id="PTHR47706:SF5">
    <property type="entry name" value="ISOFLAVONE REDUCTASE"/>
    <property type="match status" value="1"/>
</dbReference>
<evidence type="ECO:0000256" key="2">
    <source>
        <dbReference type="ARBA" id="ARBA00023002"/>
    </source>
</evidence>
<dbReference type="SUPFAM" id="SSF81995">
    <property type="entry name" value="beta-sandwich domain of Sec23/24"/>
    <property type="match status" value="1"/>
</dbReference>
<dbReference type="Gene3D" id="3.40.50.720">
    <property type="entry name" value="NAD(P)-binding Rossmann-like Domain"/>
    <property type="match status" value="1"/>
</dbReference>
<dbReference type="Proteomes" id="UP001583177">
    <property type="component" value="Unassembled WGS sequence"/>
</dbReference>
<dbReference type="InterPro" id="IPR008030">
    <property type="entry name" value="NmrA-like"/>
</dbReference>
<feature type="region of interest" description="Disordered" evidence="3">
    <location>
        <begin position="130"/>
        <end position="163"/>
    </location>
</feature>
<dbReference type="Pfam" id="PF05368">
    <property type="entry name" value="NmrA"/>
    <property type="match status" value="1"/>
</dbReference>
<proteinExistence type="predicted"/>
<comment type="caution">
    <text evidence="5">The sequence shown here is derived from an EMBL/GenBank/DDBJ whole genome shotgun (WGS) entry which is preliminary data.</text>
</comment>
<evidence type="ECO:0000259" key="4">
    <source>
        <dbReference type="Pfam" id="PF05368"/>
    </source>
</evidence>
<reference evidence="5 6" key="1">
    <citation type="journal article" date="2024" name="IMA Fungus">
        <title>IMA Genome - F19 : A genome assembly and annotation guide to empower mycologists, including annotated draft genome sequences of Ceratocystis pirilliformis, Diaporthe australafricana, Fusarium ophioides, Paecilomyces lecythidis, and Sporothrix stenoceras.</title>
        <authorList>
            <person name="Aylward J."/>
            <person name="Wilson A.M."/>
            <person name="Visagie C.M."/>
            <person name="Spraker J."/>
            <person name="Barnes I."/>
            <person name="Buitendag C."/>
            <person name="Ceriani C."/>
            <person name="Del Mar Angel L."/>
            <person name="du Plessis D."/>
            <person name="Fuchs T."/>
            <person name="Gasser K."/>
            <person name="Kramer D."/>
            <person name="Li W."/>
            <person name="Munsamy K."/>
            <person name="Piso A."/>
            <person name="Price J.L."/>
            <person name="Sonnekus B."/>
            <person name="Thomas C."/>
            <person name="van der Nest A."/>
            <person name="van Dijk A."/>
            <person name="van Heerden A."/>
            <person name="van Vuuren N."/>
            <person name="Yilmaz N."/>
            <person name="Duong T.A."/>
            <person name="van der Merwe N.A."/>
            <person name="Wingfield M.J."/>
            <person name="Wingfield B.D."/>
        </authorList>
    </citation>
    <scope>NUCLEOTIDE SEQUENCE [LARGE SCALE GENOMIC DNA]</scope>
    <source>
        <strain evidence="5 6">CMW 18300</strain>
    </source>
</reference>
<accession>A0ABR3XPI7</accession>
<evidence type="ECO:0000313" key="6">
    <source>
        <dbReference type="Proteomes" id="UP001583177"/>
    </source>
</evidence>
<dbReference type="EMBL" id="JAWRVE010000013">
    <property type="protein sequence ID" value="KAL1877891.1"/>
    <property type="molecule type" value="Genomic_DNA"/>
</dbReference>
<evidence type="ECO:0000313" key="5">
    <source>
        <dbReference type="EMBL" id="KAL1877891.1"/>
    </source>
</evidence>
<protein>
    <recommendedName>
        <fullName evidence="4">NmrA-like domain-containing protein</fullName>
    </recommendedName>
</protein>
<dbReference type="SUPFAM" id="SSF51735">
    <property type="entry name" value="NAD(P)-binding Rossmann-fold domains"/>
    <property type="match status" value="1"/>
</dbReference>
<evidence type="ECO:0000256" key="3">
    <source>
        <dbReference type="SAM" id="MobiDB-lite"/>
    </source>
</evidence>